<organism evidence="2 3">
    <name type="scientific">Sphaerotilus microaerophilus</name>
    <dbReference type="NCBI Taxonomy" id="2914710"/>
    <lineage>
        <taxon>Bacteria</taxon>
        <taxon>Pseudomonadati</taxon>
        <taxon>Pseudomonadota</taxon>
        <taxon>Betaproteobacteria</taxon>
        <taxon>Burkholderiales</taxon>
        <taxon>Sphaerotilaceae</taxon>
        <taxon>Sphaerotilus</taxon>
    </lineage>
</organism>
<dbReference type="Proteomes" id="UP001057498">
    <property type="component" value="Chromosome"/>
</dbReference>
<keyword evidence="3" id="KW-1185">Reference proteome</keyword>
<feature type="region of interest" description="Disordered" evidence="1">
    <location>
        <begin position="109"/>
        <end position="137"/>
    </location>
</feature>
<reference evidence="2" key="1">
    <citation type="submission" date="2022-04" db="EMBL/GenBank/DDBJ databases">
        <title>Whole genome sequence of Sphaerotilus sp. FB-5.</title>
        <authorList>
            <person name="Takeda M."/>
            <person name="Narihara S."/>
            <person name="Akimoto M."/>
            <person name="Akimoto R."/>
            <person name="Nishiyashiki S."/>
            <person name="Murakami T."/>
        </authorList>
    </citation>
    <scope>NUCLEOTIDE SEQUENCE</scope>
    <source>
        <strain evidence="2">FB-5</strain>
    </source>
</reference>
<dbReference type="EMBL" id="AP025730">
    <property type="protein sequence ID" value="BDI07785.1"/>
    <property type="molecule type" value="Genomic_DNA"/>
</dbReference>
<feature type="compositionally biased region" description="Pro residues" evidence="1">
    <location>
        <begin position="117"/>
        <end position="131"/>
    </location>
</feature>
<gene>
    <name evidence="2" type="ORF">CATMQ487_47550</name>
</gene>
<sequence length="259" mass="27605">MNGMNIGQASLRRRAACAALTPVLGEDALIAALQWQQQTLSSDGITAIIGFIDGIAERNGLDAATRKRLYRVYHEALHRPEAELPLDPWPAMQAAAPAPVLPVTAAASPALAGSPGVPSPPEAPSPPPPPTVADAPFEDPAIPAEQRVFAVLMRALLEGMRQSHAGLLDELRQSSLGQLPRLHSSPQVREQVRAAWNEGESAHWLIAAGEGTLAELVNQVYVALCETLGPIDADRLLTEAVREAQRSSAARSFSPRRLV</sequence>
<accession>A0ABN6PX14</accession>
<protein>
    <submittedName>
        <fullName evidence="2">Uncharacterized protein</fullName>
    </submittedName>
</protein>
<dbReference type="RefSeq" id="WP_251970948.1">
    <property type="nucleotide sequence ID" value="NZ_AP025730.1"/>
</dbReference>
<evidence type="ECO:0000313" key="2">
    <source>
        <dbReference type="EMBL" id="BDI07785.1"/>
    </source>
</evidence>
<name>A0ABN6PX14_9BURK</name>
<evidence type="ECO:0000313" key="3">
    <source>
        <dbReference type="Proteomes" id="UP001057498"/>
    </source>
</evidence>
<evidence type="ECO:0000256" key="1">
    <source>
        <dbReference type="SAM" id="MobiDB-lite"/>
    </source>
</evidence>
<proteinExistence type="predicted"/>